<dbReference type="AlphaFoldDB" id="A0A7S1M252"/>
<name>A0A7S1M252_NEODS</name>
<dbReference type="EMBL" id="HBGF01024967">
    <property type="protein sequence ID" value="CAD9119460.1"/>
    <property type="molecule type" value="Transcribed_RNA"/>
</dbReference>
<feature type="region of interest" description="Disordered" evidence="1">
    <location>
        <begin position="1"/>
        <end position="60"/>
    </location>
</feature>
<reference evidence="2" key="1">
    <citation type="submission" date="2021-01" db="EMBL/GenBank/DDBJ databases">
        <authorList>
            <person name="Corre E."/>
            <person name="Pelletier E."/>
            <person name="Niang G."/>
            <person name="Scheremetjew M."/>
            <person name="Finn R."/>
            <person name="Kale V."/>
            <person name="Holt S."/>
            <person name="Cochrane G."/>
            <person name="Meng A."/>
            <person name="Brown T."/>
            <person name="Cohen L."/>
        </authorList>
    </citation>
    <scope>NUCLEOTIDE SEQUENCE</scope>
    <source>
        <strain evidence="2">CCAP 1951/1</strain>
    </source>
</reference>
<sequence length="143" mass="15278">MGACKSTERRRGDSERSAPTASNAAASGEFAHSYHSSKHPPWKRPAPDRSSPAGNASGCGATTTYFTVESMLTQRALQRHDAQGTTYTGWTAEAVRTWAATVPPHRHPAAVHVFPPNPSKKAMQAAEAQVHPLAIHISPSAQQ</sequence>
<proteinExistence type="predicted"/>
<feature type="compositionally biased region" description="Basic and acidic residues" evidence="1">
    <location>
        <begin position="1"/>
        <end position="16"/>
    </location>
</feature>
<gene>
    <name evidence="2" type="ORF">NDES1114_LOCUS16554</name>
</gene>
<organism evidence="2">
    <name type="scientific">Neobodo designis</name>
    <name type="common">Flagellated protozoan</name>
    <name type="synonym">Bodo designis</name>
    <dbReference type="NCBI Taxonomy" id="312471"/>
    <lineage>
        <taxon>Eukaryota</taxon>
        <taxon>Discoba</taxon>
        <taxon>Euglenozoa</taxon>
        <taxon>Kinetoplastea</taxon>
        <taxon>Metakinetoplastina</taxon>
        <taxon>Neobodonida</taxon>
        <taxon>Neobodo</taxon>
    </lineage>
</organism>
<protein>
    <submittedName>
        <fullName evidence="2">Uncharacterized protein</fullName>
    </submittedName>
</protein>
<evidence type="ECO:0000256" key="1">
    <source>
        <dbReference type="SAM" id="MobiDB-lite"/>
    </source>
</evidence>
<accession>A0A7S1M252</accession>
<evidence type="ECO:0000313" key="2">
    <source>
        <dbReference type="EMBL" id="CAD9119460.1"/>
    </source>
</evidence>